<gene>
    <name evidence="3" type="ORF">DY240_08635</name>
</gene>
<keyword evidence="2" id="KW-1277">Toxin-antitoxin system</keyword>
<sequence length="110" mass="11841">MTVGWPPLRGEVWNVDVPAVGEHPGVVLSASTLNAKSGHITISVVTGTPGPAVTHVPLGPDAGLTRYDESYANVTDLHAVSKERFVERRGLCSKHELMRIESLVRVYLGL</sequence>
<dbReference type="GO" id="GO:0003677">
    <property type="term" value="F:DNA binding"/>
    <property type="evidence" value="ECO:0007669"/>
    <property type="project" value="InterPro"/>
</dbReference>
<proteinExistence type="inferred from homology"/>
<dbReference type="RefSeq" id="WP_119659524.1">
    <property type="nucleotide sequence ID" value="NZ_QUAL01000074.1"/>
</dbReference>
<evidence type="ECO:0000313" key="3">
    <source>
        <dbReference type="EMBL" id="RIQ29173.1"/>
    </source>
</evidence>
<name>A0A418KTV3_9ACTN</name>
<comment type="caution">
    <text evidence="3">The sequence shown here is derived from an EMBL/GenBank/DDBJ whole genome shotgun (WGS) entry which is preliminary data.</text>
</comment>
<dbReference type="InterPro" id="IPR011067">
    <property type="entry name" value="Plasmid_toxin/cell-grow_inhib"/>
</dbReference>
<evidence type="ECO:0000313" key="4">
    <source>
        <dbReference type="Proteomes" id="UP000284057"/>
    </source>
</evidence>
<dbReference type="SUPFAM" id="SSF50118">
    <property type="entry name" value="Cell growth inhibitor/plasmid maintenance toxic component"/>
    <property type="match status" value="1"/>
</dbReference>
<keyword evidence="4" id="KW-1185">Reference proteome</keyword>
<evidence type="ECO:0000256" key="2">
    <source>
        <dbReference type="ARBA" id="ARBA00022649"/>
    </source>
</evidence>
<dbReference type="EMBL" id="QUAL01000074">
    <property type="protein sequence ID" value="RIQ29173.1"/>
    <property type="molecule type" value="Genomic_DNA"/>
</dbReference>
<dbReference type="OrthoDB" id="4551024at2"/>
<protein>
    <submittedName>
        <fullName evidence="3">Type II toxin-antitoxin system PemK/MazF family toxin</fullName>
    </submittedName>
</protein>
<dbReference type="Pfam" id="PF02452">
    <property type="entry name" value="PemK_toxin"/>
    <property type="match status" value="1"/>
</dbReference>
<comment type="similarity">
    <text evidence="1">Belongs to the PemK/MazF family.</text>
</comment>
<dbReference type="AlphaFoldDB" id="A0A418KTV3"/>
<reference evidence="3 4" key="1">
    <citation type="submission" date="2018-09" db="EMBL/GenBank/DDBJ databases">
        <title>Isolation, diversity and antifungal activity of actinobacteria from wheat.</title>
        <authorList>
            <person name="Han C."/>
        </authorList>
    </citation>
    <scope>NUCLEOTIDE SEQUENCE [LARGE SCALE GENOMIC DNA]</scope>
    <source>
        <strain evidence="3 4">NEAU-YY265</strain>
    </source>
</reference>
<dbReference type="Proteomes" id="UP000284057">
    <property type="component" value="Unassembled WGS sequence"/>
</dbReference>
<dbReference type="InterPro" id="IPR003477">
    <property type="entry name" value="PemK-like"/>
</dbReference>
<evidence type="ECO:0000256" key="1">
    <source>
        <dbReference type="ARBA" id="ARBA00007521"/>
    </source>
</evidence>
<organism evidence="3 4">
    <name type="scientific">Jiangella rhizosphaerae</name>
    <dbReference type="NCBI Taxonomy" id="2293569"/>
    <lineage>
        <taxon>Bacteria</taxon>
        <taxon>Bacillati</taxon>
        <taxon>Actinomycetota</taxon>
        <taxon>Actinomycetes</taxon>
        <taxon>Jiangellales</taxon>
        <taxon>Jiangellaceae</taxon>
        <taxon>Jiangella</taxon>
    </lineage>
</organism>
<accession>A0A418KTV3</accession>
<dbReference type="Gene3D" id="2.30.30.110">
    <property type="match status" value="1"/>
</dbReference>